<reference evidence="7 8" key="1">
    <citation type="submission" date="2020-01" db="EMBL/GenBank/DDBJ databases">
        <title>Genome analysis of Anaerocolumna sp. CBA3638.</title>
        <authorList>
            <person name="Kim J."/>
            <person name="Roh S.W."/>
        </authorList>
    </citation>
    <scope>NUCLEOTIDE SEQUENCE [LARGE SCALE GENOMIC DNA]</scope>
    <source>
        <strain evidence="7 8">CBA3638</strain>
    </source>
</reference>
<evidence type="ECO:0000256" key="3">
    <source>
        <dbReference type="ARBA" id="ARBA00022692"/>
    </source>
</evidence>
<keyword evidence="6" id="KW-0472">Membrane</keyword>
<name>A0A6P1TQL2_9FIRM</name>
<keyword evidence="2 7" id="KW-0132">Cell division</keyword>
<feature type="transmembrane region" description="Helical" evidence="6">
    <location>
        <begin position="12"/>
        <end position="36"/>
    </location>
</feature>
<keyword evidence="5" id="KW-0131">Cell cycle</keyword>
<dbReference type="GO" id="GO:0051301">
    <property type="term" value="P:cell division"/>
    <property type="evidence" value="ECO:0007669"/>
    <property type="project" value="UniProtKB-KW"/>
</dbReference>
<dbReference type="AlphaFoldDB" id="A0A6P1TQL2"/>
<evidence type="ECO:0000256" key="2">
    <source>
        <dbReference type="ARBA" id="ARBA00022618"/>
    </source>
</evidence>
<keyword evidence="8" id="KW-1185">Reference proteome</keyword>
<dbReference type="PANTHER" id="PTHR37820">
    <property type="entry name" value="CELL DIVISION PROTEIN DIVIB"/>
    <property type="match status" value="1"/>
</dbReference>
<accession>A0A6P1TQL2</accession>
<sequence length="248" mass="28670">MKEQRVKYHNNGLLLGLMKLLILCLVIIIPAFILFVTCRLDTVIVEGSSHYTNEELQDKVITKKTDRNTILLYLRYKYGKVDSIPFVEDIDIELVNKNTVKIHVYEKVITGCIEFMGGYMYFDKDGIVVESSNEKLDEVPFITGLSFNRIILYEKLEVQKKSLFHVILNITQLIKKFGLKINTIQFNSNLDVTLYSGDIKILLGKRDTYDEQIAELKNVLPKAKGKKIILDMTDFKERQDEIIAKPLK</sequence>
<proteinExistence type="predicted"/>
<dbReference type="InterPro" id="IPR050487">
    <property type="entry name" value="FtsQ_DivIB"/>
</dbReference>
<keyword evidence="1" id="KW-1003">Cell membrane</keyword>
<keyword evidence="3 6" id="KW-0812">Transmembrane</keyword>
<gene>
    <name evidence="7" type="ORF">Ana3638_15755</name>
</gene>
<dbReference type="KEGG" id="anr:Ana3638_15755"/>
<dbReference type="RefSeq" id="WP_161838881.1">
    <property type="nucleotide sequence ID" value="NZ_CP048000.1"/>
</dbReference>
<dbReference type="PANTHER" id="PTHR37820:SF1">
    <property type="entry name" value="CELL DIVISION PROTEIN FTSQ"/>
    <property type="match status" value="1"/>
</dbReference>
<evidence type="ECO:0000313" key="8">
    <source>
        <dbReference type="Proteomes" id="UP000464314"/>
    </source>
</evidence>
<protein>
    <submittedName>
        <fullName evidence="7">Cell division protein FtsQ</fullName>
    </submittedName>
</protein>
<evidence type="ECO:0000313" key="7">
    <source>
        <dbReference type="EMBL" id="QHQ62056.1"/>
    </source>
</evidence>
<organism evidence="7 8">
    <name type="scientific">Anaerocolumna sedimenticola</name>
    <dbReference type="NCBI Taxonomy" id="2696063"/>
    <lineage>
        <taxon>Bacteria</taxon>
        <taxon>Bacillati</taxon>
        <taxon>Bacillota</taxon>
        <taxon>Clostridia</taxon>
        <taxon>Lachnospirales</taxon>
        <taxon>Lachnospiraceae</taxon>
        <taxon>Anaerocolumna</taxon>
    </lineage>
</organism>
<evidence type="ECO:0000256" key="1">
    <source>
        <dbReference type="ARBA" id="ARBA00022475"/>
    </source>
</evidence>
<dbReference type="Proteomes" id="UP000464314">
    <property type="component" value="Chromosome"/>
</dbReference>
<evidence type="ECO:0000256" key="4">
    <source>
        <dbReference type="ARBA" id="ARBA00022989"/>
    </source>
</evidence>
<evidence type="ECO:0000256" key="5">
    <source>
        <dbReference type="ARBA" id="ARBA00023306"/>
    </source>
</evidence>
<keyword evidence="4 6" id="KW-1133">Transmembrane helix</keyword>
<evidence type="ECO:0000256" key="6">
    <source>
        <dbReference type="SAM" id="Phobius"/>
    </source>
</evidence>
<dbReference type="GO" id="GO:0005886">
    <property type="term" value="C:plasma membrane"/>
    <property type="evidence" value="ECO:0007669"/>
    <property type="project" value="TreeGrafter"/>
</dbReference>
<dbReference type="EMBL" id="CP048000">
    <property type="protein sequence ID" value="QHQ62056.1"/>
    <property type="molecule type" value="Genomic_DNA"/>
</dbReference>